<evidence type="ECO:0000256" key="7">
    <source>
        <dbReference type="ARBA" id="ARBA00022692"/>
    </source>
</evidence>
<dbReference type="AlphaFoldDB" id="A0A817T5F2"/>
<name>A0A817T5F2_9BILA</name>
<evidence type="ECO:0000256" key="12">
    <source>
        <dbReference type="ARBA" id="ARBA00023136"/>
    </source>
</evidence>
<dbReference type="InterPro" id="IPR008855">
    <property type="entry name" value="TRAP-delta"/>
</dbReference>
<evidence type="ECO:0000256" key="6">
    <source>
        <dbReference type="ARBA" id="ARBA00022499"/>
    </source>
</evidence>
<evidence type="ECO:0000313" key="16">
    <source>
        <dbReference type="EMBL" id="CAF3309349.1"/>
    </source>
</evidence>
<evidence type="ECO:0000313" key="18">
    <source>
        <dbReference type="Proteomes" id="UP000663872"/>
    </source>
</evidence>
<keyword evidence="12" id="KW-0472">Membrane</keyword>
<evidence type="ECO:0000256" key="5">
    <source>
        <dbReference type="ARBA" id="ARBA00014387"/>
    </source>
</evidence>
<keyword evidence="13" id="KW-1015">Disulfide bond</keyword>
<accession>A0A817T5F2</accession>
<dbReference type="GO" id="GO:0005789">
    <property type="term" value="C:endoplasmic reticulum membrane"/>
    <property type="evidence" value="ECO:0007669"/>
    <property type="project" value="UniProtKB-SubCell"/>
</dbReference>
<organism evidence="16 18">
    <name type="scientific">Rotaria socialis</name>
    <dbReference type="NCBI Taxonomy" id="392032"/>
    <lineage>
        <taxon>Eukaryota</taxon>
        <taxon>Metazoa</taxon>
        <taxon>Spiralia</taxon>
        <taxon>Gnathifera</taxon>
        <taxon>Rotifera</taxon>
        <taxon>Eurotatoria</taxon>
        <taxon>Bdelloidea</taxon>
        <taxon>Philodinida</taxon>
        <taxon>Philodinidae</taxon>
        <taxon>Rotaria</taxon>
    </lineage>
</organism>
<gene>
    <name evidence="17" type="ORF">FME351_LOCUS556</name>
    <name evidence="16" type="ORF">GRG538_LOCUS1348</name>
</gene>
<evidence type="ECO:0000256" key="14">
    <source>
        <dbReference type="ARBA" id="ARBA00031791"/>
    </source>
</evidence>
<evidence type="ECO:0000256" key="8">
    <source>
        <dbReference type="ARBA" id="ARBA00022729"/>
    </source>
</evidence>
<evidence type="ECO:0000313" key="17">
    <source>
        <dbReference type="EMBL" id="CAF3312603.1"/>
    </source>
</evidence>
<evidence type="ECO:0000256" key="15">
    <source>
        <dbReference type="SAM" id="SignalP"/>
    </source>
</evidence>
<evidence type="ECO:0000256" key="1">
    <source>
        <dbReference type="ARBA" id="ARBA00002838"/>
    </source>
</evidence>
<comment type="function">
    <text evidence="1">TRAP proteins are part of a complex whose function is to bind calcium to the ER membrane and thereby regulate the retention of ER resident proteins.</text>
</comment>
<comment type="caution">
    <text evidence="16">The sequence shown here is derived from an EMBL/GenBank/DDBJ whole genome shotgun (WGS) entry which is preliminary data.</text>
</comment>
<feature type="chain" id="PRO_5035613006" description="Translocon-associated protein subunit delta" evidence="15">
    <location>
        <begin position="18"/>
        <end position="277"/>
    </location>
</feature>
<comment type="subcellular location">
    <subcellularLocation>
        <location evidence="2">Endoplasmic reticulum membrane</location>
        <topology evidence="2">Single-pass type I membrane protein</topology>
    </subcellularLocation>
</comment>
<keyword evidence="9" id="KW-0256">Endoplasmic reticulum</keyword>
<dbReference type="EMBL" id="CAJNYT010000035">
    <property type="protein sequence ID" value="CAF3309349.1"/>
    <property type="molecule type" value="Genomic_DNA"/>
</dbReference>
<dbReference type="PANTHER" id="PTHR12731">
    <property type="entry name" value="TRANSLOCON-ASSOCIATED PROTEIN, DELTA SUBUNIT"/>
    <property type="match status" value="1"/>
</dbReference>
<evidence type="ECO:0000256" key="13">
    <source>
        <dbReference type="ARBA" id="ARBA00023157"/>
    </source>
</evidence>
<evidence type="ECO:0000256" key="9">
    <source>
        <dbReference type="ARBA" id="ARBA00022824"/>
    </source>
</evidence>
<proteinExistence type="inferred from homology"/>
<feature type="signal peptide" evidence="15">
    <location>
        <begin position="1"/>
        <end position="17"/>
    </location>
</feature>
<evidence type="ECO:0000256" key="10">
    <source>
        <dbReference type="ARBA" id="ARBA00022843"/>
    </source>
</evidence>
<evidence type="ECO:0000256" key="4">
    <source>
        <dbReference type="ARBA" id="ARBA00011819"/>
    </source>
</evidence>
<keyword evidence="11" id="KW-1133">Transmembrane helix</keyword>
<evidence type="ECO:0000256" key="3">
    <source>
        <dbReference type="ARBA" id="ARBA00009294"/>
    </source>
</evidence>
<dbReference type="EMBL" id="CAJNYU010000011">
    <property type="protein sequence ID" value="CAF3312603.1"/>
    <property type="molecule type" value="Genomic_DNA"/>
</dbReference>
<comment type="similarity">
    <text evidence="3">Belongs to the TRAP-delta family.</text>
</comment>
<reference evidence="16" key="1">
    <citation type="submission" date="2021-02" db="EMBL/GenBank/DDBJ databases">
        <authorList>
            <person name="Nowell W R."/>
        </authorList>
    </citation>
    <scope>NUCLEOTIDE SEQUENCE</scope>
</reference>
<protein>
    <recommendedName>
        <fullName evidence="5">Translocon-associated protein subunit delta</fullName>
    </recommendedName>
    <alternativeName>
        <fullName evidence="14">Signal sequence receptor subunit delta</fullName>
    </alternativeName>
</protein>
<dbReference type="Pfam" id="PF05404">
    <property type="entry name" value="TRAP-delta"/>
    <property type="match status" value="1"/>
</dbReference>
<keyword evidence="10" id="KW-0832">Ubl conjugation</keyword>
<evidence type="ECO:0000256" key="11">
    <source>
        <dbReference type="ARBA" id="ARBA00022989"/>
    </source>
</evidence>
<keyword evidence="7" id="KW-0812">Transmembrane</keyword>
<keyword evidence="8 15" id="KW-0732">Signal</keyword>
<dbReference type="PANTHER" id="PTHR12731:SF1">
    <property type="entry name" value="TRANSLOCON-ASSOCIATED PROTEIN SUBUNIT DELTA"/>
    <property type="match status" value="1"/>
</dbReference>
<comment type="subunit">
    <text evidence="4">Heterotetramer of TRAP-alpha, TRAP-beta, TRAP-delta and TRAP-gamma.</text>
</comment>
<dbReference type="Proteomes" id="UP000663869">
    <property type="component" value="Unassembled WGS sequence"/>
</dbReference>
<evidence type="ECO:0000256" key="2">
    <source>
        <dbReference type="ARBA" id="ARBA00004115"/>
    </source>
</evidence>
<dbReference type="Proteomes" id="UP000663872">
    <property type="component" value="Unassembled WGS sequence"/>
</dbReference>
<keyword evidence="6" id="KW-1017">Isopeptide bond</keyword>
<sequence>MKSIIFAVFVLFTVARGENCESPQFTVNSYSTKDARLTAESAAQLEISVKCKNGKQPGTLYADINGHVIPCAQSVSSPGKYYVSVATSTHKHLAKGSTIVKLYDDEAYSTLRKARTDDAIKAVKPFGQVELSHPGASYGPWLPSEFFAVIVFGLIWWTAYRERRTSIDCSLVSLSRHDSLDITKGKMDASRKALFQSPHVPTVEPTMATTTTTNNNAMILNTIELENATQFYRSETEKELHTQHLQKIRENIQSLSADAWLYQDPDKLIGFQRVTTH</sequence>